<evidence type="ECO:0000256" key="12">
    <source>
        <dbReference type="ARBA" id="ARBA00022842"/>
    </source>
</evidence>
<dbReference type="GO" id="GO:0005524">
    <property type="term" value="F:ATP binding"/>
    <property type="evidence" value="ECO:0007669"/>
    <property type="project" value="UniProtKB-KW"/>
</dbReference>
<comment type="catalytic activity">
    <reaction evidence="20">
        <text>7,8-dihydropteroate + L-glutamate + ATP = 7,8-dihydrofolate + ADP + phosphate + H(+)</text>
        <dbReference type="Rhea" id="RHEA:23584"/>
        <dbReference type="ChEBI" id="CHEBI:15378"/>
        <dbReference type="ChEBI" id="CHEBI:17839"/>
        <dbReference type="ChEBI" id="CHEBI:29985"/>
        <dbReference type="ChEBI" id="CHEBI:30616"/>
        <dbReference type="ChEBI" id="CHEBI:43474"/>
        <dbReference type="ChEBI" id="CHEBI:57451"/>
        <dbReference type="ChEBI" id="CHEBI:456216"/>
        <dbReference type="EC" id="6.3.2.12"/>
    </reaction>
</comment>
<protein>
    <recommendedName>
        <fullName evidence="7">Dihydrofolate synthase/folylpolyglutamate synthase</fullName>
        <ecNumber evidence="5">6.3.2.12</ecNumber>
        <ecNumber evidence="6">6.3.2.17</ecNumber>
    </recommendedName>
    <alternativeName>
        <fullName evidence="16">Folylpoly-gamma-glutamate synthetase-dihydrofolate synthetase</fullName>
    </alternativeName>
    <alternativeName>
        <fullName evidence="14">Folylpolyglutamate synthetase</fullName>
    </alternativeName>
    <alternativeName>
        <fullName evidence="15">Tetrahydrofolylpolyglutamate synthase</fullName>
    </alternativeName>
</protein>
<dbReference type="RefSeq" id="WP_085760123.1">
    <property type="nucleotide sequence ID" value="NZ_CP019343.1"/>
</dbReference>
<keyword evidence="8 21" id="KW-0436">Ligase</keyword>
<comment type="catalytic activity">
    <reaction evidence="19">
        <text>(6R)-5,10-methylenetetrahydrofolyl-(gamma-L-Glu)(n) + L-glutamate + ATP = (6R)-5,10-methylenetetrahydrofolyl-(gamma-L-Glu)(n+1) + ADP + phosphate + H(+)</text>
        <dbReference type="Rhea" id="RHEA:51912"/>
        <dbReference type="Rhea" id="RHEA-COMP:13257"/>
        <dbReference type="Rhea" id="RHEA-COMP:13258"/>
        <dbReference type="ChEBI" id="CHEBI:15378"/>
        <dbReference type="ChEBI" id="CHEBI:29985"/>
        <dbReference type="ChEBI" id="CHEBI:30616"/>
        <dbReference type="ChEBI" id="CHEBI:43474"/>
        <dbReference type="ChEBI" id="CHEBI:136572"/>
        <dbReference type="ChEBI" id="CHEBI:456216"/>
        <dbReference type="EC" id="6.3.2.17"/>
    </reaction>
</comment>
<evidence type="ECO:0000256" key="19">
    <source>
        <dbReference type="ARBA" id="ARBA00049035"/>
    </source>
</evidence>
<dbReference type="PANTHER" id="PTHR11136">
    <property type="entry name" value="FOLYLPOLYGLUTAMATE SYNTHASE-RELATED"/>
    <property type="match status" value="1"/>
</dbReference>
<evidence type="ECO:0000256" key="8">
    <source>
        <dbReference type="ARBA" id="ARBA00022598"/>
    </source>
</evidence>
<evidence type="ECO:0000259" key="22">
    <source>
        <dbReference type="Pfam" id="PF02875"/>
    </source>
</evidence>
<evidence type="ECO:0000256" key="17">
    <source>
        <dbReference type="ARBA" id="ARBA00047493"/>
    </source>
</evidence>
<evidence type="ECO:0000256" key="16">
    <source>
        <dbReference type="ARBA" id="ARBA00032510"/>
    </source>
</evidence>
<dbReference type="EMBL" id="CP019343">
    <property type="protein sequence ID" value="ARN75926.1"/>
    <property type="molecule type" value="Genomic_DNA"/>
</dbReference>
<dbReference type="STRING" id="716816.BST96_18585"/>
<gene>
    <name evidence="24" type="ORF">BST96_18585</name>
</gene>
<organism evidence="24 25">
    <name type="scientific">Oceanicoccus sagamiensis</name>
    <dbReference type="NCBI Taxonomy" id="716816"/>
    <lineage>
        <taxon>Bacteria</taxon>
        <taxon>Pseudomonadati</taxon>
        <taxon>Pseudomonadota</taxon>
        <taxon>Gammaproteobacteria</taxon>
        <taxon>Cellvibrionales</taxon>
        <taxon>Spongiibacteraceae</taxon>
        <taxon>Oceanicoccus</taxon>
    </lineage>
</organism>
<feature type="domain" description="Mur ligase C-terminal" evidence="22">
    <location>
        <begin position="280"/>
        <end position="403"/>
    </location>
</feature>
<keyword evidence="11 21" id="KW-0067">ATP-binding</keyword>
<comment type="catalytic activity">
    <reaction evidence="18">
        <text>10-formyltetrahydrofolyl-(gamma-L-Glu)(n) + L-glutamate + ATP = 10-formyltetrahydrofolyl-(gamma-L-Glu)(n+1) + ADP + phosphate + H(+)</text>
        <dbReference type="Rhea" id="RHEA:51904"/>
        <dbReference type="Rhea" id="RHEA-COMP:13088"/>
        <dbReference type="Rhea" id="RHEA-COMP:14300"/>
        <dbReference type="ChEBI" id="CHEBI:15378"/>
        <dbReference type="ChEBI" id="CHEBI:29985"/>
        <dbReference type="ChEBI" id="CHEBI:30616"/>
        <dbReference type="ChEBI" id="CHEBI:43474"/>
        <dbReference type="ChEBI" id="CHEBI:134413"/>
        <dbReference type="ChEBI" id="CHEBI:456216"/>
        <dbReference type="EC" id="6.3.2.17"/>
    </reaction>
</comment>
<dbReference type="Gene3D" id="3.90.190.20">
    <property type="entry name" value="Mur ligase, C-terminal domain"/>
    <property type="match status" value="1"/>
</dbReference>
<comment type="pathway">
    <text evidence="3">Cofactor biosynthesis; tetrahydrofolylpolyglutamate biosynthesis.</text>
</comment>
<dbReference type="InterPro" id="IPR036565">
    <property type="entry name" value="Mur-like_cat_sf"/>
</dbReference>
<dbReference type="EC" id="6.3.2.17" evidence="6"/>
<sequence length="420" mass="45699">MRFDQLQDWLEWQESCHPSEIELGLERVASVAQAMAISLTDCQVITVAGTNGKGSCVATLNALLLSAGYRVGCYTSPHFIHYNERVMLNGVAVSDRALMESFQRIDDARADTSLTYFEFGTLAALDIFERSALDVVVLEVGLGGRLDAVNIIDADIAVVTSIDVDHQDWLGSDREQIGREKAGVFRANKPAISAGLTPPQSLRQAAQACGAEFYQAGESFVIEQGRWAGLDKVGQSLERVLPELKLPAESVAAAIQAIYLLPLSTTAIDFTTLATVQLPGRFQTIMADDKQLILDVAHNPAAASYLSQRLQKLPCKGRTFSLLSVMKDKDLVGIVTALREDIDVWCIADQPDNARSMPADNIVAILEQQGAAAISQYRTIGLAYQEILAQMEPVDRLVVFGSFFTVAEVLQLQADSSKLC</sequence>
<evidence type="ECO:0000256" key="13">
    <source>
        <dbReference type="ARBA" id="ARBA00022909"/>
    </source>
</evidence>
<keyword evidence="25" id="KW-1185">Reference proteome</keyword>
<dbReference type="InterPro" id="IPR004101">
    <property type="entry name" value="Mur_ligase_C"/>
</dbReference>
<dbReference type="SUPFAM" id="SSF53623">
    <property type="entry name" value="MurD-like peptide ligases, catalytic domain"/>
    <property type="match status" value="1"/>
</dbReference>
<dbReference type="Gene3D" id="3.40.1190.10">
    <property type="entry name" value="Mur-like, catalytic domain"/>
    <property type="match status" value="1"/>
</dbReference>
<dbReference type="NCBIfam" id="TIGR01499">
    <property type="entry name" value="folC"/>
    <property type="match status" value="1"/>
</dbReference>
<proteinExistence type="inferred from homology"/>
<evidence type="ECO:0000256" key="21">
    <source>
        <dbReference type="PIRNR" id="PIRNR001563"/>
    </source>
</evidence>
<evidence type="ECO:0000313" key="25">
    <source>
        <dbReference type="Proteomes" id="UP000193450"/>
    </source>
</evidence>
<dbReference type="GO" id="GO:0046656">
    <property type="term" value="P:folic acid biosynthetic process"/>
    <property type="evidence" value="ECO:0007669"/>
    <property type="project" value="UniProtKB-KW"/>
</dbReference>
<evidence type="ECO:0000256" key="7">
    <source>
        <dbReference type="ARBA" id="ARBA00019357"/>
    </source>
</evidence>
<keyword evidence="10 21" id="KW-0547">Nucleotide-binding</keyword>
<evidence type="ECO:0000256" key="6">
    <source>
        <dbReference type="ARBA" id="ARBA00013025"/>
    </source>
</evidence>
<feature type="domain" description="Mur ligase central" evidence="23">
    <location>
        <begin position="47"/>
        <end position="188"/>
    </location>
</feature>
<evidence type="ECO:0000256" key="1">
    <source>
        <dbReference type="ARBA" id="ARBA00002714"/>
    </source>
</evidence>
<dbReference type="GO" id="GO:0046654">
    <property type="term" value="P:tetrahydrofolate biosynthetic process"/>
    <property type="evidence" value="ECO:0007669"/>
    <property type="project" value="UniProtKB-UniPathway"/>
</dbReference>
<dbReference type="KEGG" id="osg:BST96_18585"/>
<dbReference type="InterPro" id="IPR036615">
    <property type="entry name" value="Mur_ligase_C_dom_sf"/>
</dbReference>
<dbReference type="InterPro" id="IPR001645">
    <property type="entry name" value="Folylpolyglutamate_synth"/>
</dbReference>
<keyword evidence="12" id="KW-0460">Magnesium</keyword>
<evidence type="ECO:0000256" key="20">
    <source>
        <dbReference type="ARBA" id="ARBA00049161"/>
    </source>
</evidence>
<evidence type="ECO:0000256" key="15">
    <source>
        <dbReference type="ARBA" id="ARBA00030592"/>
    </source>
</evidence>
<dbReference type="EC" id="6.3.2.12" evidence="5"/>
<dbReference type="AlphaFoldDB" id="A0A1X9NEE6"/>
<evidence type="ECO:0000256" key="2">
    <source>
        <dbReference type="ARBA" id="ARBA00004799"/>
    </source>
</evidence>
<dbReference type="Proteomes" id="UP000193450">
    <property type="component" value="Chromosome"/>
</dbReference>
<dbReference type="PANTHER" id="PTHR11136:SF0">
    <property type="entry name" value="DIHYDROFOLATE SYNTHETASE-RELATED"/>
    <property type="match status" value="1"/>
</dbReference>
<evidence type="ECO:0000256" key="9">
    <source>
        <dbReference type="ARBA" id="ARBA00022723"/>
    </source>
</evidence>
<dbReference type="Pfam" id="PF08245">
    <property type="entry name" value="Mur_ligase_M"/>
    <property type="match status" value="1"/>
</dbReference>
<dbReference type="Pfam" id="PF02875">
    <property type="entry name" value="Mur_ligase_C"/>
    <property type="match status" value="1"/>
</dbReference>
<dbReference type="GO" id="GO:0008841">
    <property type="term" value="F:dihydrofolate synthase activity"/>
    <property type="evidence" value="ECO:0007669"/>
    <property type="project" value="UniProtKB-EC"/>
</dbReference>
<dbReference type="GO" id="GO:0004326">
    <property type="term" value="F:tetrahydrofolylpolyglutamate synthase activity"/>
    <property type="evidence" value="ECO:0007669"/>
    <property type="project" value="UniProtKB-EC"/>
</dbReference>
<comment type="catalytic activity">
    <reaction evidence="17">
        <text>(6S)-5,6,7,8-tetrahydrofolyl-(gamma-L-Glu)(n) + L-glutamate + ATP = (6S)-5,6,7,8-tetrahydrofolyl-(gamma-L-Glu)(n+1) + ADP + phosphate + H(+)</text>
        <dbReference type="Rhea" id="RHEA:10580"/>
        <dbReference type="Rhea" id="RHEA-COMP:14738"/>
        <dbReference type="Rhea" id="RHEA-COMP:14740"/>
        <dbReference type="ChEBI" id="CHEBI:15378"/>
        <dbReference type="ChEBI" id="CHEBI:29985"/>
        <dbReference type="ChEBI" id="CHEBI:30616"/>
        <dbReference type="ChEBI" id="CHEBI:43474"/>
        <dbReference type="ChEBI" id="CHEBI:141005"/>
        <dbReference type="ChEBI" id="CHEBI:456216"/>
        <dbReference type="EC" id="6.3.2.17"/>
    </reaction>
</comment>
<keyword evidence="13" id="KW-0289">Folate biosynthesis</keyword>
<evidence type="ECO:0000259" key="23">
    <source>
        <dbReference type="Pfam" id="PF08245"/>
    </source>
</evidence>
<evidence type="ECO:0000256" key="4">
    <source>
        <dbReference type="ARBA" id="ARBA00008276"/>
    </source>
</evidence>
<dbReference type="OrthoDB" id="9809356at2"/>
<evidence type="ECO:0000256" key="5">
    <source>
        <dbReference type="ARBA" id="ARBA00013023"/>
    </source>
</evidence>
<comment type="similarity">
    <text evidence="4 21">Belongs to the folylpolyglutamate synthase family.</text>
</comment>
<comment type="pathway">
    <text evidence="2">Cofactor biosynthesis; tetrahydrofolate biosynthesis; 7,8-dihydrofolate from 2-amino-4-hydroxy-6-hydroxymethyl-7,8-dihydropteridine diphosphate and 4-aminobenzoate: step 2/2.</text>
</comment>
<evidence type="ECO:0000256" key="14">
    <source>
        <dbReference type="ARBA" id="ARBA00030048"/>
    </source>
</evidence>
<keyword evidence="9" id="KW-0479">Metal-binding</keyword>
<dbReference type="NCBIfam" id="NF008101">
    <property type="entry name" value="PRK10846.1"/>
    <property type="match status" value="1"/>
</dbReference>
<dbReference type="PIRSF" id="PIRSF001563">
    <property type="entry name" value="Folylpolyglu_synth"/>
    <property type="match status" value="1"/>
</dbReference>
<dbReference type="GO" id="GO:0046872">
    <property type="term" value="F:metal ion binding"/>
    <property type="evidence" value="ECO:0007669"/>
    <property type="project" value="UniProtKB-KW"/>
</dbReference>
<dbReference type="GO" id="GO:0005737">
    <property type="term" value="C:cytoplasm"/>
    <property type="evidence" value="ECO:0007669"/>
    <property type="project" value="TreeGrafter"/>
</dbReference>
<reference evidence="24 25" key="1">
    <citation type="submission" date="2016-11" db="EMBL/GenBank/DDBJ databases">
        <title>Trade-off between light-utilization and light-protection in marine flavobacteria.</title>
        <authorList>
            <person name="Kumagai Y."/>
        </authorList>
    </citation>
    <scope>NUCLEOTIDE SEQUENCE [LARGE SCALE GENOMIC DNA]</scope>
    <source>
        <strain evidence="24 25">NBRC 107125</strain>
    </source>
</reference>
<evidence type="ECO:0000313" key="24">
    <source>
        <dbReference type="EMBL" id="ARN75926.1"/>
    </source>
</evidence>
<evidence type="ECO:0000256" key="10">
    <source>
        <dbReference type="ARBA" id="ARBA00022741"/>
    </source>
</evidence>
<name>A0A1X9NEE6_9GAMM</name>
<dbReference type="SUPFAM" id="SSF53244">
    <property type="entry name" value="MurD-like peptide ligases, peptide-binding domain"/>
    <property type="match status" value="1"/>
</dbReference>
<dbReference type="InterPro" id="IPR013221">
    <property type="entry name" value="Mur_ligase_cen"/>
</dbReference>
<evidence type="ECO:0000256" key="3">
    <source>
        <dbReference type="ARBA" id="ARBA00005150"/>
    </source>
</evidence>
<accession>A0A1X9NEE6</accession>
<evidence type="ECO:0000256" key="18">
    <source>
        <dbReference type="ARBA" id="ARBA00047808"/>
    </source>
</evidence>
<comment type="function">
    <text evidence="1">Functions in two distinct reactions of the de novo folate biosynthetic pathway. Catalyzes the addition of a glutamate residue to dihydropteroate (7,8-dihydropteroate or H2Pte) to form dihydrofolate (7,8-dihydrofolate monoglutamate or H2Pte-Glu). Also catalyzes successive additions of L-glutamate to tetrahydrofolate or 10-formyltetrahydrofolate or 5,10-methylenetetrahydrofolate, leading to folylpolyglutamate derivatives.</text>
</comment>
<dbReference type="UniPathway" id="UPA00077">
    <property type="reaction ID" value="UER00157"/>
</dbReference>
<evidence type="ECO:0000256" key="11">
    <source>
        <dbReference type="ARBA" id="ARBA00022840"/>
    </source>
</evidence>